<protein>
    <recommendedName>
        <fullName evidence="1">DUF6398 domain-containing protein</fullName>
    </recommendedName>
</protein>
<comment type="caution">
    <text evidence="2">The sequence shown here is derived from an EMBL/GenBank/DDBJ whole genome shotgun (WGS) entry which is preliminary data.</text>
</comment>
<dbReference type="Proteomes" id="UP000033423">
    <property type="component" value="Unassembled WGS sequence"/>
</dbReference>
<evidence type="ECO:0000259" key="1">
    <source>
        <dbReference type="Pfam" id="PF19935"/>
    </source>
</evidence>
<sequence length="188" mass="21169">MPKTTKTEHVPEAFQKVFDKITALTDDVCNKHLTQEYSDLARQLCRKRPSPLTYGTVNSWACGIVYALGHVNFLFDKANKPYMSAIDLCDAFGVAKSTGAAKAKIVRDALKMAQMNPNWYLPSKMGDNPMAWLISFNGVIVDARALPRDFQEEAHIKELIPYIPADKKYGKGLNVTERYRVISENKPL</sequence>
<evidence type="ECO:0000313" key="3">
    <source>
        <dbReference type="Proteomes" id="UP000033423"/>
    </source>
</evidence>
<evidence type="ECO:0000313" key="2">
    <source>
        <dbReference type="EMBL" id="KJU86458.1"/>
    </source>
</evidence>
<organism evidence="2 3">
    <name type="scientific">Candidatus Magnetobacterium bavaricum</name>
    <dbReference type="NCBI Taxonomy" id="29290"/>
    <lineage>
        <taxon>Bacteria</taxon>
        <taxon>Pseudomonadati</taxon>
        <taxon>Nitrospirota</taxon>
        <taxon>Thermodesulfovibrionia</taxon>
        <taxon>Thermodesulfovibrionales</taxon>
        <taxon>Candidatus Magnetobacteriaceae</taxon>
        <taxon>Candidatus Magnetobacterium</taxon>
    </lineage>
</organism>
<dbReference type="AlphaFoldDB" id="A0A0F3H0L0"/>
<dbReference type="EMBL" id="LACI01000581">
    <property type="protein sequence ID" value="KJU86458.1"/>
    <property type="molecule type" value="Genomic_DNA"/>
</dbReference>
<dbReference type="InterPro" id="IPR045651">
    <property type="entry name" value="DUF6398"/>
</dbReference>
<name>A0A0F3H0L0_9BACT</name>
<gene>
    <name evidence="2" type="ORF">MBAV_001354</name>
</gene>
<reference evidence="2 3" key="1">
    <citation type="submission" date="2015-02" db="EMBL/GenBank/DDBJ databases">
        <title>Single-cell genomics of uncultivated deep-branching MTB reveals a conserved set of magnetosome genes.</title>
        <authorList>
            <person name="Kolinko S."/>
            <person name="Richter M."/>
            <person name="Glockner F.O."/>
            <person name="Brachmann A."/>
            <person name="Schuler D."/>
        </authorList>
    </citation>
    <scope>NUCLEOTIDE SEQUENCE [LARGE SCALE GENOMIC DNA]</scope>
    <source>
        <strain evidence="2">TM-1</strain>
    </source>
</reference>
<accession>A0A0F3H0L0</accession>
<dbReference type="Pfam" id="PF19935">
    <property type="entry name" value="DUF6398"/>
    <property type="match status" value="1"/>
</dbReference>
<keyword evidence="3" id="KW-1185">Reference proteome</keyword>
<feature type="domain" description="DUF6398" evidence="1">
    <location>
        <begin position="20"/>
        <end position="121"/>
    </location>
</feature>
<proteinExistence type="predicted"/>